<proteinExistence type="inferred from homology"/>
<feature type="region of interest" description="Disordered" evidence="2">
    <location>
        <begin position="413"/>
        <end position="454"/>
    </location>
</feature>
<evidence type="ECO:0000256" key="1">
    <source>
        <dbReference type="ARBA" id="ARBA00007099"/>
    </source>
</evidence>
<organism evidence="4 6">
    <name type="scientific">Adineta ricciae</name>
    <name type="common">Rotifer</name>
    <dbReference type="NCBI Taxonomy" id="249248"/>
    <lineage>
        <taxon>Eukaryota</taxon>
        <taxon>Metazoa</taxon>
        <taxon>Spiralia</taxon>
        <taxon>Gnathifera</taxon>
        <taxon>Rotifera</taxon>
        <taxon>Eurotatoria</taxon>
        <taxon>Bdelloidea</taxon>
        <taxon>Adinetida</taxon>
        <taxon>Adinetidae</taxon>
        <taxon>Adineta</taxon>
    </lineage>
</organism>
<dbReference type="PANTHER" id="PTHR13225:SF3">
    <property type="entry name" value="UPF0489 PROTEIN C5ORF22"/>
    <property type="match status" value="1"/>
</dbReference>
<dbReference type="InterPro" id="IPR024131">
    <property type="entry name" value="UPF0489"/>
</dbReference>
<dbReference type="PANTHER" id="PTHR13225">
    <property type="entry name" value="MISEXPRESSION SUPPRESSOR OF RAS 6"/>
    <property type="match status" value="1"/>
</dbReference>
<reference evidence="4" key="1">
    <citation type="submission" date="2021-02" db="EMBL/GenBank/DDBJ databases">
        <authorList>
            <person name="Nowell W R."/>
        </authorList>
    </citation>
    <scope>NUCLEOTIDE SEQUENCE</scope>
</reference>
<gene>
    <name evidence="4" type="ORF">EDS130_LOCUS40088</name>
    <name evidence="3" type="ORF">XAT740_LOCUS26466</name>
</gene>
<protein>
    <submittedName>
        <fullName evidence="4">Uncharacterized protein</fullName>
    </submittedName>
</protein>
<keyword evidence="5" id="KW-1185">Reference proteome</keyword>
<name>A0A815Q8Y3_ADIRI</name>
<comment type="caution">
    <text evidence="4">The sequence shown here is derived from an EMBL/GenBank/DDBJ whole genome shotgun (WGS) entry which is preliminary data.</text>
</comment>
<dbReference type="Proteomes" id="UP000663828">
    <property type="component" value="Unassembled WGS sequence"/>
</dbReference>
<dbReference type="OrthoDB" id="418142at2759"/>
<evidence type="ECO:0000313" key="5">
    <source>
        <dbReference type="Proteomes" id="UP000663828"/>
    </source>
</evidence>
<evidence type="ECO:0000313" key="4">
    <source>
        <dbReference type="EMBL" id="CAF1459955.1"/>
    </source>
</evidence>
<evidence type="ECO:0000313" key="3">
    <source>
        <dbReference type="EMBL" id="CAF1254986.1"/>
    </source>
</evidence>
<evidence type="ECO:0000313" key="6">
    <source>
        <dbReference type="Proteomes" id="UP000663852"/>
    </source>
</evidence>
<dbReference type="EMBL" id="CAJNOJ010000472">
    <property type="protein sequence ID" value="CAF1459955.1"/>
    <property type="molecule type" value="Genomic_DNA"/>
</dbReference>
<dbReference type="Pfam" id="PF12640">
    <property type="entry name" value="UPF0489"/>
    <property type="match status" value="1"/>
</dbReference>
<sequence>MVGIHDKLKVEIVENNNEVLPILIRDIGVNFKEGEDIALVRFDSYADLLTPKKVKADEIQTLDHLVEAINNQCWILPAVYRGYITKIFWFKPPWAHQFQDGKYQLQVGKCQETGVLKVCSTNAYFTSNCVYSSSDKLTNIHKVDVYVSTAGLAKNYSTTIEKSHTPIYDHDSGSESLDADNQKKSKLSSNDLNHKGDSGKRRVYALDATLIDQLLETRQFLIDIDLSFFSTDDYIRKLFDENEYEILRYVYTRIVHDHSDIEIQRYMAARENALEQIHTLMQEYLTNPRLDQPIIIENPYLSALISIIRYKKLDWRAVHNYGMHLADTRPPLHVSSEEMIIYLTEAMAKILQSVKKDPILVTISRCVDDGYCSSEQADLIQQYVEKKIHLLYKIDETIGKSLLTSDEYDAEKSKDRRSMIISDDDNSSSPPLPPPPNGLANRVPHINDKPLTNEITNSKHLAFKKDMDRDLSPPLNTDNRLSPSPSAPSPSRGHLSPGEITKAMSPSSLSEASPILD</sequence>
<dbReference type="EMBL" id="CAJNOR010002153">
    <property type="protein sequence ID" value="CAF1254986.1"/>
    <property type="molecule type" value="Genomic_DNA"/>
</dbReference>
<feature type="region of interest" description="Disordered" evidence="2">
    <location>
        <begin position="468"/>
        <end position="517"/>
    </location>
</feature>
<dbReference type="Proteomes" id="UP000663852">
    <property type="component" value="Unassembled WGS sequence"/>
</dbReference>
<feature type="region of interest" description="Disordered" evidence="2">
    <location>
        <begin position="167"/>
        <end position="195"/>
    </location>
</feature>
<dbReference type="AlphaFoldDB" id="A0A815Q8Y3"/>
<evidence type="ECO:0000256" key="2">
    <source>
        <dbReference type="SAM" id="MobiDB-lite"/>
    </source>
</evidence>
<comment type="similarity">
    <text evidence="1">Belongs to the UPF0489 family.</text>
</comment>
<accession>A0A815Q8Y3</accession>